<gene>
    <name evidence="1" type="ORF">QO018_005137</name>
</gene>
<accession>A0ABU0MRX7</accession>
<dbReference type="Proteomes" id="UP001244552">
    <property type="component" value="Unassembled WGS sequence"/>
</dbReference>
<reference evidence="1 2" key="1">
    <citation type="submission" date="2023-07" db="EMBL/GenBank/DDBJ databases">
        <title>Genomic Encyclopedia of Type Strains, Phase IV (KMG-IV): sequencing the most valuable type-strain genomes for metagenomic binning, comparative biology and taxonomic classification.</title>
        <authorList>
            <person name="Goeker M."/>
        </authorList>
    </citation>
    <scope>NUCLEOTIDE SEQUENCE [LARGE SCALE GENOMIC DNA]</scope>
    <source>
        <strain evidence="1 2">DSM 19922</strain>
    </source>
</reference>
<sequence>MTTNTTLIRGIVGLDSWTSQFTFAPAVGANWSPDRPVTNLGGMPLYRVGETLTGSQADTVFVATSPTPRPVGLLAFIGHNSVHDDDTFDVEFFGDEDLEVPVHQIMGEEFWPTVYDRASLPIEHESFWTGKYTLRQKQRKRVPIRPVWIPQPVMCKGIRVTVHKFDPTTGPFRCRMFEIALGYQFSINPEFGMQYGLRFRTTSVEAVSGHKEFDRLPAPQTWKGTLKYLPQDEARQRMYDALEDNDLNTPFLFFPFPSRKIDWLRMVSFVRNTDPGLYSIVAARHDEVPFAYEGVL</sequence>
<comment type="caution">
    <text evidence="1">The sequence shown here is derived from an EMBL/GenBank/DDBJ whole genome shotgun (WGS) entry which is preliminary data.</text>
</comment>
<protein>
    <submittedName>
        <fullName evidence="1">Uncharacterized protein</fullName>
    </submittedName>
</protein>
<evidence type="ECO:0000313" key="1">
    <source>
        <dbReference type="EMBL" id="MDQ0536243.1"/>
    </source>
</evidence>
<evidence type="ECO:0000313" key="2">
    <source>
        <dbReference type="Proteomes" id="UP001244552"/>
    </source>
</evidence>
<dbReference type="EMBL" id="JAUSVU010000024">
    <property type="protein sequence ID" value="MDQ0536243.1"/>
    <property type="molecule type" value="Genomic_DNA"/>
</dbReference>
<name>A0ABU0MRX7_9PROT</name>
<keyword evidence="2" id="KW-1185">Reference proteome</keyword>
<dbReference type="RefSeq" id="WP_209988588.1">
    <property type="nucleotide sequence ID" value="NZ_JAGINO010000025.1"/>
</dbReference>
<organism evidence="1 2">
    <name type="scientific">Azospirillum picis</name>
    <dbReference type="NCBI Taxonomy" id="488438"/>
    <lineage>
        <taxon>Bacteria</taxon>
        <taxon>Pseudomonadati</taxon>
        <taxon>Pseudomonadota</taxon>
        <taxon>Alphaproteobacteria</taxon>
        <taxon>Rhodospirillales</taxon>
        <taxon>Azospirillaceae</taxon>
        <taxon>Azospirillum</taxon>
    </lineage>
</organism>
<proteinExistence type="predicted"/>